<reference evidence="12 13" key="1">
    <citation type="submission" date="2015-11" db="EMBL/GenBank/DDBJ databases">
        <title>Genomes and virulence difference between two physiological races of Phytophthora nicotianae.</title>
        <authorList>
            <person name="Liu H."/>
            <person name="Ma X."/>
            <person name="Yu H."/>
            <person name="Fang D."/>
            <person name="Li Y."/>
            <person name="Wang X."/>
            <person name="Wang W."/>
            <person name="Dong Y."/>
            <person name="Xiao B."/>
        </authorList>
    </citation>
    <scope>NUCLEOTIDE SEQUENCE [LARGE SCALE GENOMIC DNA]</scope>
    <source>
        <strain evidence="13">race 0</strain>
    </source>
</reference>
<evidence type="ECO:0000256" key="10">
    <source>
        <dbReference type="SAM" id="MobiDB-lite"/>
    </source>
</evidence>
<dbReference type="FunFam" id="1.20.58.340:FF:000025">
    <property type="entry name" value="CorA Metal Ion Transporter (MIT) Family"/>
    <property type="match status" value="3"/>
</dbReference>
<organism evidence="12 13">
    <name type="scientific">Phytophthora nicotianae</name>
    <name type="common">Potato buckeye rot agent</name>
    <name type="synonym">Phytophthora parasitica</name>
    <dbReference type="NCBI Taxonomy" id="4792"/>
    <lineage>
        <taxon>Eukaryota</taxon>
        <taxon>Sar</taxon>
        <taxon>Stramenopiles</taxon>
        <taxon>Oomycota</taxon>
        <taxon>Peronosporomycetes</taxon>
        <taxon>Peronosporales</taxon>
        <taxon>Peronosporaceae</taxon>
        <taxon>Phytophthora</taxon>
    </lineage>
</organism>
<keyword evidence="6 11" id="KW-1133">Transmembrane helix</keyword>
<evidence type="ECO:0000256" key="7">
    <source>
        <dbReference type="ARBA" id="ARBA00023065"/>
    </source>
</evidence>
<feature type="transmembrane region" description="Helical" evidence="11">
    <location>
        <begin position="579"/>
        <end position="601"/>
    </location>
</feature>
<dbReference type="InterPro" id="IPR039204">
    <property type="entry name" value="MRS2-like"/>
</dbReference>
<dbReference type="Proteomes" id="UP000052943">
    <property type="component" value="Unassembled WGS sequence"/>
</dbReference>
<keyword evidence="2" id="KW-0813">Transport</keyword>
<proteinExistence type="predicted"/>
<feature type="coiled-coil region" evidence="9">
    <location>
        <begin position="435"/>
        <end position="469"/>
    </location>
</feature>
<feature type="region of interest" description="Disordered" evidence="10">
    <location>
        <begin position="703"/>
        <end position="737"/>
    </location>
</feature>
<feature type="transmembrane region" description="Helical" evidence="11">
    <location>
        <begin position="547"/>
        <end position="567"/>
    </location>
</feature>
<feature type="transmembrane region" description="Helical" evidence="11">
    <location>
        <begin position="1021"/>
        <end position="1044"/>
    </location>
</feature>
<gene>
    <name evidence="12" type="ORF">AM587_10009195</name>
</gene>
<protein>
    <submittedName>
        <fullName evidence="12">Mitochondrial inner membrane magnesium transporter MRS2</fullName>
    </submittedName>
</protein>
<keyword evidence="7" id="KW-0406">Ion transport</keyword>
<sequence>MLRKTSGSGAALQSVISMEAAMETTDRSPKSKFCIDFDVTPMETSELSASNSPSRFFCRFDPVTRKGRLLMLLFGRDGSSRLQEMSRLDVLRMTQEAAKLGRTRRASAQAQSGLDGVCDVQRVHARDIRRMENAFSASNEPSIILRKQAIFFSADPLRAIVLRDACMVYIPDGADSLISMLKQDFLTNARDNAEAPFEFRALEALLATLARYFRAQYDQLSPAIVSDLEHLVQGNLNSRELERLREFKNTMNEFESQVDGVRRVLMELLDNEEDLRLLYLTKIYENPDLLSDLYSFDSEEAEVLIENYLQDIFSTRTTADLLQHRIANTESLVTLKLDSKRNYLLKVQLIFSLVSINISVGTLVSGVFGMNLSSGLADASGWFWGVVIFTVALFITTTALEALLATLARYFRAQYDQLSPAIVSDLEHLVQGNLNSRELERLREFKNTMNEFESQVDGVRRVLMELLDNEEDLRLLYLTKIYENPDLLSDLYSFDSEEAEVLIENYLQDIFSTRTTAGLLQHWITNTESLVTLKFDSKRNYLLKAQLIFSLLSVNIAVGTLVSGMFGMNLASGVDTADYWFWSVVVAIVAFFVISMGGGALDFSDNIESDSSPSPLLGGASQQSSEYASPSTSYGTYQRMVEVRLPETVELSGSSHGPFKKFGCHFDPGAKSGRVLMMVFDRKGRPTLKEMSRHEVLRMTQEAAEPKEEVKREENATPEMEKMSPPPMRRRSSSSTAGKIWKLGQQNRQASQLELHAVGVQRVHSRDIRKMENAFSVTNEPRIVTRKQAILISADPLRAIVLRDVCLVYVPDGADALLSVLKSKFAETARDDDAPFEFRALEALLATLSRYFQSQFDQLSPVVVSALDGLMQGGLNARELEKLREFKNTINEFETQVDGVRRALMVLLDNEEDLHLLYLTRLYNEPNLLSDLWSIDSEEIEVLIENYLQDIFSTRTKAELMQHRISNTESLVMMQLDSMRNYLLGVDLIFSIVVISLSIGTFIAGVFGMNLHSGLETADGWFLGVVIVTIALFLVMTTTGILYFKSKGVLLQ</sequence>
<evidence type="ECO:0000313" key="12">
    <source>
        <dbReference type="EMBL" id="KUF76564.1"/>
    </source>
</evidence>
<evidence type="ECO:0000256" key="2">
    <source>
        <dbReference type="ARBA" id="ARBA00022448"/>
    </source>
</evidence>
<keyword evidence="5" id="KW-0809">Transit peptide</keyword>
<evidence type="ECO:0000256" key="9">
    <source>
        <dbReference type="SAM" id="Coils"/>
    </source>
</evidence>
<feature type="transmembrane region" description="Helical" evidence="11">
    <location>
        <begin position="349"/>
        <end position="370"/>
    </location>
</feature>
<dbReference type="PANTHER" id="PTHR13890">
    <property type="entry name" value="RNA SPLICING PROTEIN MRS2, MITOCHONDRIAL"/>
    <property type="match status" value="1"/>
</dbReference>
<feature type="transmembrane region" description="Helical" evidence="11">
    <location>
        <begin position="382"/>
        <end position="404"/>
    </location>
</feature>
<feature type="region of interest" description="Disordered" evidence="10">
    <location>
        <begin position="612"/>
        <end position="632"/>
    </location>
</feature>
<dbReference type="Gene3D" id="1.20.58.340">
    <property type="entry name" value="Magnesium transport protein CorA, transmembrane region"/>
    <property type="match status" value="4"/>
</dbReference>
<keyword evidence="9" id="KW-0175">Coiled coil</keyword>
<feature type="transmembrane region" description="Helical" evidence="11">
    <location>
        <begin position="982"/>
        <end position="1009"/>
    </location>
</feature>
<comment type="subcellular location">
    <subcellularLocation>
        <location evidence="1">Membrane</location>
        <topology evidence="1">Multi-pass membrane protein</topology>
    </subcellularLocation>
</comment>
<evidence type="ECO:0000313" key="13">
    <source>
        <dbReference type="Proteomes" id="UP000052943"/>
    </source>
</evidence>
<accession>A0A0W8BXU9</accession>
<evidence type="ECO:0000256" key="3">
    <source>
        <dbReference type="ARBA" id="ARBA00022692"/>
    </source>
</evidence>
<keyword evidence="8 11" id="KW-0472">Membrane</keyword>
<feature type="coiled-coil region" evidence="9">
    <location>
        <begin position="237"/>
        <end position="271"/>
    </location>
</feature>
<evidence type="ECO:0000256" key="8">
    <source>
        <dbReference type="ARBA" id="ARBA00023136"/>
    </source>
</evidence>
<dbReference type="Pfam" id="PF22099">
    <property type="entry name" value="MRS2-like"/>
    <property type="match status" value="3"/>
</dbReference>
<dbReference type="OrthoDB" id="10251508at2759"/>
<dbReference type="STRING" id="4790.A0A0W8BXU9"/>
<keyword evidence="4" id="KW-0460">Magnesium</keyword>
<name>A0A0W8BXU9_PHYNI</name>
<evidence type="ECO:0000256" key="5">
    <source>
        <dbReference type="ARBA" id="ARBA00022946"/>
    </source>
</evidence>
<evidence type="ECO:0000256" key="11">
    <source>
        <dbReference type="SAM" id="Phobius"/>
    </source>
</evidence>
<dbReference type="GO" id="GO:0016020">
    <property type="term" value="C:membrane"/>
    <property type="evidence" value="ECO:0007669"/>
    <property type="project" value="UniProtKB-SubCell"/>
</dbReference>
<dbReference type="Gene3D" id="2.40.128.330">
    <property type="match status" value="2"/>
</dbReference>
<evidence type="ECO:0000256" key="6">
    <source>
        <dbReference type="ARBA" id="ARBA00022989"/>
    </source>
</evidence>
<comment type="caution">
    <text evidence="12">The sequence shown here is derived from an EMBL/GenBank/DDBJ whole genome shotgun (WGS) entry which is preliminary data.</text>
</comment>
<dbReference type="EMBL" id="LNFO01005756">
    <property type="protein sequence ID" value="KUF76564.1"/>
    <property type="molecule type" value="Genomic_DNA"/>
</dbReference>
<feature type="coiled-coil region" evidence="9">
    <location>
        <begin position="876"/>
        <end position="903"/>
    </location>
</feature>
<dbReference type="AlphaFoldDB" id="A0A0W8BXU9"/>
<dbReference type="GO" id="GO:0015095">
    <property type="term" value="F:magnesium ion transmembrane transporter activity"/>
    <property type="evidence" value="ECO:0007669"/>
    <property type="project" value="TreeGrafter"/>
</dbReference>
<dbReference type="PANTHER" id="PTHR13890:SF0">
    <property type="entry name" value="MAGNESIUM TRANSPORTER MRS2 HOMOLOG, MITOCHONDRIAL"/>
    <property type="match status" value="1"/>
</dbReference>
<keyword evidence="3 11" id="KW-0812">Transmembrane</keyword>
<feature type="compositionally biased region" description="Basic and acidic residues" evidence="10">
    <location>
        <begin position="704"/>
        <end position="722"/>
    </location>
</feature>
<evidence type="ECO:0000256" key="1">
    <source>
        <dbReference type="ARBA" id="ARBA00004141"/>
    </source>
</evidence>
<dbReference type="CDD" id="cd12823">
    <property type="entry name" value="Mrs2_Mfm1p-like"/>
    <property type="match status" value="2"/>
</dbReference>
<evidence type="ECO:0000256" key="4">
    <source>
        <dbReference type="ARBA" id="ARBA00022842"/>
    </source>
</evidence>